<dbReference type="Proteomes" id="UP001151760">
    <property type="component" value="Unassembled WGS sequence"/>
</dbReference>
<evidence type="ECO:0000313" key="3">
    <source>
        <dbReference type="Proteomes" id="UP001151760"/>
    </source>
</evidence>
<comment type="caution">
    <text evidence="2">The sequence shown here is derived from an EMBL/GenBank/DDBJ whole genome shotgun (WGS) entry which is preliminary data.</text>
</comment>
<reference evidence="2" key="2">
    <citation type="submission" date="2022-01" db="EMBL/GenBank/DDBJ databases">
        <authorList>
            <person name="Yamashiro T."/>
            <person name="Shiraishi A."/>
            <person name="Satake H."/>
            <person name="Nakayama K."/>
        </authorList>
    </citation>
    <scope>NUCLEOTIDE SEQUENCE</scope>
</reference>
<organism evidence="2 3">
    <name type="scientific">Tanacetum coccineum</name>
    <dbReference type="NCBI Taxonomy" id="301880"/>
    <lineage>
        <taxon>Eukaryota</taxon>
        <taxon>Viridiplantae</taxon>
        <taxon>Streptophyta</taxon>
        <taxon>Embryophyta</taxon>
        <taxon>Tracheophyta</taxon>
        <taxon>Spermatophyta</taxon>
        <taxon>Magnoliopsida</taxon>
        <taxon>eudicotyledons</taxon>
        <taxon>Gunneridae</taxon>
        <taxon>Pentapetalae</taxon>
        <taxon>asterids</taxon>
        <taxon>campanulids</taxon>
        <taxon>Asterales</taxon>
        <taxon>Asteraceae</taxon>
        <taxon>Asteroideae</taxon>
        <taxon>Anthemideae</taxon>
        <taxon>Anthemidinae</taxon>
        <taxon>Tanacetum</taxon>
    </lineage>
</organism>
<keyword evidence="3" id="KW-1185">Reference proteome</keyword>
<evidence type="ECO:0000256" key="1">
    <source>
        <dbReference type="SAM" id="MobiDB-lite"/>
    </source>
</evidence>
<reference evidence="2" key="1">
    <citation type="journal article" date="2022" name="Int. J. Mol. Sci.">
        <title>Draft Genome of Tanacetum Coccineum: Genomic Comparison of Closely Related Tanacetum-Family Plants.</title>
        <authorList>
            <person name="Yamashiro T."/>
            <person name="Shiraishi A."/>
            <person name="Nakayama K."/>
            <person name="Satake H."/>
        </authorList>
    </citation>
    <scope>NUCLEOTIDE SEQUENCE</scope>
</reference>
<name>A0ABQ4ZMS2_9ASTR</name>
<dbReference type="EMBL" id="BQNB010011511">
    <property type="protein sequence ID" value="GJS91515.1"/>
    <property type="molecule type" value="Genomic_DNA"/>
</dbReference>
<proteinExistence type="predicted"/>
<sequence>MASPTPFAHLTFSIEGHDLHHEQSHEVDSFNASKETREHGEDSRTQKEKRARFLSFMDLLKKDSLVYKNWEIFSRKFVEMVKWLYLVYLNYERLDEIPPRVGVDDGRSQRTVAVLMEIYPHGQDKGRLPIEEAHENGLIIKTQFGVKLESNIEEDAEQGSIIDSNDFEIIV</sequence>
<accession>A0ABQ4ZMS2</accession>
<evidence type="ECO:0000313" key="2">
    <source>
        <dbReference type="EMBL" id="GJS91515.1"/>
    </source>
</evidence>
<feature type="region of interest" description="Disordered" evidence="1">
    <location>
        <begin position="24"/>
        <end position="46"/>
    </location>
</feature>
<gene>
    <name evidence="2" type="ORF">Tco_0774151</name>
</gene>
<protein>
    <submittedName>
        <fullName evidence="2">Uncharacterized protein</fullName>
    </submittedName>
</protein>